<keyword evidence="5" id="KW-1015">Disulfide bond</keyword>
<feature type="domain" description="Peptidase S1" evidence="8">
    <location>
        <begin position="39"/>
        <end position="254"/>
    </location>
</feature>
<dbReference type="CDD" id="cd00190">
    <property type="entry name" value="Tryp_SPc"/>
    <property type="match status" value="1"/>
</dbReference>
<dbReference type="InterPro" id="IPR001314">
    <property type="entry name" value="Peptidase_S1A"/>
</dbReference>
<dbReference type="GO" id="GO:0004252">
    <property type="term" value="F:serine-type endopeptidase activity"/>
    <property type="evidence" value="ECO:0007669"/>
    <property type="project" value="InterPro"/>
</dbReference>
<keyword evidence="7" id="KW-0732">Signal</keyword>
<comment type="similarity">
    <text evidence="1">Belongs to the peptidase S1 family.</text>
</comment>
<dbReference type="SMART" id="SM00020">
    <property type="entry name" value="Tryp_SPc"/>
    <property type="match status" value="1"/>
</dbReference>
<evidence type="ECO:0000256" key="7">
    <source>
        <dbReference type="SAM" id="SignalP"/>
    </source>
</evidence>
<gene>
    <name evidence="9" type="ORF">CFP75_14110</name>
</gene>
<evidence type="ECO:0000313" key="9">
    <source>
        <dbReference type="EMBL" id="OXM51331.1"/>
    </source>
</evidence>
<dbReference type="InterPro" id="IPR043504">
    <property type="entry name" value="Peptidase_S1_PA_chymotrypsin"/>
</dbReference>
<dbReference type="RefSeq" id="WP_020636461.1">
    <property type="nucleotide sequence ID" value="NZ_KB913032.1"/>
</dbReference>
<dbReference type="InterPro" id="IPR001254">
    <property type="entry name" value="Trypsin_dom"/>
</dbReference>
<evidence type="ECO:0000313" key="10">
    <source>
        <dbReference type="Proteomes" id="UP000215563"/>
    </source>
</evidence>
<protein>
    <submittedName>
        <fullName evidence="9">Toxin-antitoxin system, toxin component</fullName>
    </submittedName>
</protein>
<proteinExistence type="inferred from homology"/>
<evidence type="ECO:0000256" key="2">
    <source>
        <dbReference type="ARBA" id="ARBA00022670"/>
    </source>
</evidence>
<dbReference type="InterPro" id="IPR009003">
    <property type="entry name" value="Peptidase_S1_PA"/>
</dbReference>
<dbReference type="Pfam" id="PF00089">
    <property type="entry name" value="Trypsin"/>
    <property type="match status" value="1"/>
</dbReference>
<dbReference type="PROSITE" id="PS00134">
    <property type="entry name" value="TRYPSIN_HIS"/>
    <property type="match status" value="1"/>
</dbReference>
<dbReference type="PROSITE" id="PS50240">
    <property type="entry name" value="TRYPSIN_DOM"/>
    <property type="match status" value="1"/>
</dbReference>
<dbReference type="PRINTS" id="PR00722">
    <property type="entry name" value="CHYMOTRYPSIN"/>
</dbReference>
<dbReference type="Gene3D" id="2.40.10.10">
    <property type="entry name" value="Trypsin-like serine proteases"/>
    <property type="match status" value="1"/>
</dbReference>
<dbReference type="SUPFAM" id="SSF50494">
    <property type="entry name" value="Trypsin-like serine proteases"/>
    <property type="match status" value="1"/>
</dbReference>
<dbReference type="InterPro" id="IPR018114">
    <property type="entry name" value="TRYPSIN_HIS"/>
</dbReference>
<dbReference type="InterPro" id="IPR050430">
    <property type="entry name" value="Peptidase_S1"/>
</dbReference>
<feature type="chain" id="PRO_5011230994" evidence="7">
    <location>
        <begin position="30"/>
        <end position="255"/>
    </location>
</feature>
<dbReference type="InterPro" id="IPR033116">
    <property type="entry name" value="TRYPSIN_SER"/>
</dbReference>
<dbReference type="EMBL" id="NMQU01000034">
    <property type="protein sequence ID" value="OXM51331.1"/>
    <property type="molecule type" value="Genomic_DNA"/>
</dbReference>
<evidence type="ECO:0000256" key="5">
    <source>
        <dbReference type="ARBA" id="ARBA00023157"/>
    </source>
</evidence>
<dbReference type="OrthoDB" id="3657335at2"/>
<evidence type="ECO:0000256" key="1">
    <source>
        <dbReference type="ARBA" id="ARBA00007664"/>
    </source>
</evidence>
<keyword evidence="2 6" id="KW-0645">Protease</keyword>
<dbReference type="GO" id="GO:0006508">
    <property type="term" value="P:proteolysis"/>
    <property type="evidence" value="ECO:0007669"/>
    <property type="project" value="UniProtKB-KW"/>
</dbReference>
<evidence type="ECO:0000259" key="8">
    <source>
        <dbReference type="PROSITE" id="PS50240"/>
    </source>
</evidence>
<reference evidence="9 10" key="1">
    <citation type="submission" date="2017-07" db="EMBL/GenBank/DDBJ databases">
        <title>Amycolatopsis alba DSM 44262 Genome sequencing and assembly.</title>
        <authorList>
            <person name="Kaur N."/>
            <person name="Mayilraj S."/>
        </authorList>
    </citation>
    <scope>NUCLEOTIDE SEQUENCE [LARGE SCALE GENOMIC DNA]</scope>
    <source>
        <strain evidence="9 10">DSM 44262</strain>
    </source>
</reference>
<accession>A0A229RXV8</accession>
<comment type="caution">
    <text evidence="9">The sequence shown here is derived from an EMBL/GenBank/DDBJ whole genome shotgun (WGS) entry which is preliminary data.</text>
</comment>
<evidence type="ECO:0000256" key="3">
    <source>
        <dbReference type="ARBA" id="ARBA00022801"/>
    </source>
</evidence>
<dbReference type="Proteomes" id="UP000215563">
    <property type="component" value="Unassembled WGS sequence"/>
</dbReference>
<evidence type="ECO:0000256" key="4">
    <source>
        <dbReference type="ARBA" id="ARBA00022825"/>
    </source>
</evidence>
<keyword evidence="10" id="KW-1185">Reference proteome</keyword>
<organism evidence="9 10">
    <name type="scientific">Amycolatopsis alba DSM 44262</name>
    <dbReference type="NCBI Taxonomy" id="1125972"/>
    <lineage>
        <taxon>Bacteria</taxon>
        <taxon>Bacillati</taxon>
        <taxon>Actinomycetota</taxon>
        <taxon>Actinomycetes</taxon>
        <taxon>Pseudonocardiales</taxon>
        <taxon>Pseudonocardiaceae</taxon>
        <taxon>Amycolatopsis</taxon>
    </lineage>
</organism>
<dbReference type="FunFam" id="2.40.10.10:FF:000073">
    <property type="entry name" value="Trypsin alpha"/>
    <property type="match status" value="1"/>
</dbReference>
<dbReference type="AlphaFoldDB" id="A0A229RXV8"/>
<keyword evidence="4 6" id="KW-0720">Serine protease</keyword>
<dbReference type="PANTHER" id="PTHR24276">
    <property type="entry name" value="POLYSERASE-RELATED"/>
    <property type="match status" value="1"/>
</dbReference>
<evidence type="ECO:0000256" key="6">
    <source>
        <dbReference type="RuleBase" id="RU363034"/>
    </source>
</evidence>
<sequence>MRLRTLLRAALIPLVAGAAALSVSSPVAAQEPGQVGPAIVGGGQASGDFPWIASLQANGRHGCGGSLIASQWVVTAAHCIPQQQGLQLRIGSKTWQYGGVLASASRMIKHPRYSGQAGPNDIALIRLSQPVQNTPIQIASTSPASGTNVTLYGWGQTCPQRGCEQQPPANLKQLNTRIDPDSRCQTIQGATELCVYSTTNQTACYGDSGGPLVVQGTLAGATSRAGHQSSTCGTGDTIYTDVTAHRQWISSTIGG</sequence>
<name>A0A229RXV8_AMYAL</name>
<feature type="signal peptide" evidence="7">
    <location>
        <begin position="1"/>
        <end position="29"/>
    </location>
</feature>
<keyword evidence="3 6" id="KW-0378">Hydrolase</keyword>
<dbReference type="PANTHER" id="PTHR24276:SF91">
    <property type="entry name" value="AT26814P-RELATED"/>
    <property type="match status" value="1"/>
</dbReference>
<dbReference type="PROSITE" id="PS00135">
    <property type="entry name" value="TRYPSIN_SER"/>
    <property type="match status" value="1"/>
</dbReference>